<dbReference type="InterPro" id="IPR050313">
    <property type="entry name" value="Carb_Metab_HTH_regulators"/>
</dbReference>
<dbReference type="Pfam" id="PF00455">
    <property type="entry name" value="DeoRC"/>
    <property type="match status" value="1"/>
</dbReference>
<keyword evidence="1" id="KW-0678">Repressor</keyword>
<dbReference type="InterPro" id="IPR036388">
    <property type="entry name" value="WH-like_DNA-bd_sf"/>
</dbReference>
<evidence type="ECO:0000313" key="6">
    <source>
        <dbReference type="EMBL" id="MBR0672608.1"/>
    </source>
</evidence>
<reference evidence="6" key="1">
    <citation type="submission" date="2020-01" db="EMBL/GenBank/DDBJ databases">
        <authorList>
            <person name="Rat A."/>
        </authorList>
    </citation>
    <scope>NUCLEOTIDE SEQUENCE</scope>
    <source>
        <strain evidence="6">LMG 31231</strain>
    </source>
</reference>
<reference evidence="6" key="2">
    <citation type="journal article" date="2021" name="Syst. Appl. Microbiol.">
        <title>Roseomonas hellenica sp. nov., isolated from roots of wild-growing Alkanna tinctoria.</title>
        <authorList>
            <person name="Rat A."/>
            <person name="Naranjo H.D."/>
            <person name="Lebbe L."/>
            <person name="Cnockaert M."/>
            <person name="Krigas N."/>
            <person name="Grigoriadou K."/>
            <person name="Maloupa E."/>
            <person name="Willems A."/>
        </authorList>
    </citation>
    <scope>NUCLEOTIDE SEQUENCE</scope>
    <source>
        <strain evidence="6">LMG 31231</strain>
    </source>
</reference>
<evidence type="ECO:0000256" key="2">
    <source>
        <dbReference type="ARBA" id="ARBA00023015"/>
    </source>
</evidence>
<dbReference type="PROSITE" id="PS00894">
    <property type="entry name" value="HTH_DEOR_1"/>
    <property type="match status" value="1"/>
</dbReference>
<evidence type="ECO:0000313" key="7">
    <source>
        <dbReference type="Proteomes" id="UP001138751"/>
    </source>
</evidence>
<dbReference type="InterPro" id="IPR036390">
    <property type="entry name" value="WH_DNA-bd_sf"/>
</dbReference>
<dbReference type="InterPro" id="IPR018356">
    <property type="entry name" value="Tscrpt_reg_HTH_DeoR_CS"/>
</dbReference>
<dbReference type="GO" id="GO:0003677">
    <property type="term" value="F:DNA binding"/>
    <property type="evidence" value="ECO:0007669"/>
    <property type="project" value="UniProtKB-KW"/>
</dbReference>
<dbReference type="PRINTS" id="PR00037">
    <property type="entry name" value="HTHLACR"/>
</dbReference>
<feature type="domain" description="HTH deoR-type" evidence="5">
    <location>
        <begin position="11"/>
        <end position="66"/>
    </location>
</feature>
<sequence length="263" mass="27732">MPRRSRGAPAKDQRHKRILAALATDPTVRISALAADFGVSGETVRRDIEELSRRGEVRRTYGGASITHAGVQPELSSRERMAVAERARIGVAAAATVMPGEVLMVDAGSTTAHFARALAARAIPVTVLTNSHAVAAELGGKVGVRVVFCPGEFDAAERAVYGAETDAFLRRFNADTAVIGATGLSPEGPTDAESRASWVKRAMIGRAARRVLLADSGKFGRTSIERICGWDGLTDLVTDTPPPPDLDAALRRAGVRVDIAGVV</sequence>
<protein>
    <submittedName>
        <fullName evidence="6">DeoR/GlpR transcriptional regulator</fullName>
    </submittedName>
</protein>
<comment type="caution">
    <text evidence="6">The sequence shown here is derived from an EMBL/GenBank/DDBJ whole genome shotgun (WGS) entry which is preliminary data.</text>
</comment>
<dbReference type="InterPro" id="IPR001034">
    <property type="entry name" value="DeoR_HTH"/>
</dbReference>
<dbReference type="EMBL" id="JAAEDM010000045">
    <property type="protein sequence ID" value="MBR0672608.1"/>
    <property type="molecule type" value="Genomic_DNA"/>
</dbReference>
<dbReference type="PROSITE" id="PS51000">
    <property type="entry name" value="HTH_DEOR_2"/>
    <property type="match status" value="1"/>
</dbReference>
<evidence type="ECO:0000256" key="3">
    <source>
        <dbReference type="ARBA" id="ARBA00023125"/>
    </source>
</evidence>
<keyword evidence="2" id="KW-0805">Transcription regulation</keyword>
<dbReference type="InterPro" id="IPR014036">
    <property type="entry name" value="DeoR-like_C"/>
</dbReference>
<evidence type="ECO:0000256" key="4">
    <source>
        <dbReference type="ARBA" id="ARBA00023163"/>
    </source>
</evidence>
<dbReference type="SUPFAM" id="SSF46785">
    <property type="entry name" value="Winged helix' DNA-binding domain"/>
    <property type="match status" value="1"/>
</dbReference>
<dbReference type="RefSeq" id="WP_211863025.1">
    <property type="nucleotide sequence ID" value="NZ_JAAEDM010000045.1"/>
</dbReference>
<name>A0A9X9WZM9_9PROT</name>
<gene>
    <name evidence="6" type="ORF">GXW76_15620</name>
</gene>
<dbReference type="Proteomes" id="UP001138751">
    <property type="component" value="Unassembled WGS sequence"/>
</dbReference>
<dbReference type="Pfam" id="PF08220">
    <property type="entry name" value="HTH_DeoR"/>
    <property type="match status" value="1"/>
</dbReference>
<accession>A0A9X9WZM9</accession>
<keyword evidence="7" id="KW-1185">Reference proteome</keyword>
<keyword evidence="3" id="KW-0238">DNA-binding</keyword>
<evidence type="ECO:0000259" key="5">
    <source>
        <dbReference type="PROSITE" id="PS51000"/>
    </source>
</evidence>
<dbReference type="Gene3D" id="3.40.50.1360">
    <property type="match status" value="1"/>
</dbReference>
<dbReference type="SMART" id="SM01134">
    <property type="entry name" value="DeoRC"/>
    <property type="match status" value="1"/>
</dbReference>
<keyword evidence="4" id="KW-0804">Transcription</keyword>
<dbReference type="PANTHER" id="PTHR30363:SF4">
    <property type="entry name" value="GLYCEROL-3-PHOSPHATE REGULON REPRESSOR"/>
    <property type="match status" value="1"/>
</dbReference>
<evidence type="ECO:0000256" key="1">
    <source>
        <dbReference type="ARBA" id="ARBA00022491"/>
    </source>
</evidence>
<dbReference type="SUPFAM" id="SSF100950">
    <property type="entry name" value="NagB/RpiA/CoA transferase-like"/>
    <property type="match status" value="1"/>
</dbReference>
<dbReference type="SMART" id="SM00420">
    <property type="entry name" value="HTH_DEOR"/>
    <property type="match status" value="1"/>
</dbReference>
<dbReference type="GO" id="GO:0003700">
    <property type="term" value="F:DNA-binding transcription factor activity"/>
    <property type="evidence" value="ECO:0007669"/>
    <property type="project" value="InterPro"/>
</dbReference>
<dbReference type="AlphaFoldDB" id="A0A9X9WZM9"/>
<dbReference type="PANTHER" id="PTHR30363">
    <property type="entry name" value="HTH-TYPE TRANSCRIPTIONAL REGULATOR SRLR-RELATED"/>
    <property type="match status" value="1"/>
</dbReference>
<proteinExistence type="predicted"/>
<organism evidence="6 7">
    <name type="scientific">Neoroseomonas soli</name>
    <dbReference type="NCBI Taxonomy" id="1081025"/>
    <lineage>
        <taxon>Bacteria</taxon>
        <taxon>Pseudomonadati</taxon>
        <taxon>Pseudomonadota</taxon>
        <taxon>Alphaproteobacteria</taxon>
        <taxon>Acetobacterales</taxon>
        <taxon>Acetobacteraceae</taxon>
        <taxon>Neoroseomonas</taxon>
    </lineage>
</organism>
<dbReference type="InterPro" id="IPR037171">
    <property type="entry name" value="NagB/RpiA_transferase-like"/>
</dbReference>
<dbReference type="Gene3D" id="1.10.10.10">
    <property type="entry name" value="Winged helix-like DNA-binding domain superfamily/Winged helix DNA-binding domain"/>
    <property type="match status" value="1"/>
</dbReference>